<dbReference type="SUPFAM" id="SSF48208">
    <property type="entry name" value="Six-hairpin glycosidases"/>
    <property type="match status" value="1"/>
</dbReference>
<evidence type="ECO:0000313" key="4">
    <source>
        <dbReference type="Proteomes" id="UP000635565"/>
    </source>
</evidence>
<dbReference type="PANTHER" id="PTHR10569">
    <property type="entry name" value="GLYCOGEN DEBRANCHING ENZYME"/>
    <property type="match status" value="1"/>
</dbReference>
<proteinExistence type="predicted"/>
<evidence type="ECO:0000313" key="3">
    <source>
        <dbReference type="EMBL" id="GHO85507.1"/>
    </source>
</evidence>
<accession>A0ABQ3VHX6</accession>
<dbReference type="InterPro" id="IPR012341">
    <property type="entry name" value="6hp_glycosidase-like_sf"/>
</dbReference>
<dbReference type="InterPro" id="IPR024742">
    <property type="entry name" value="Glycogen_debranch_N"/>
</dbReference>
<dbReference type="InterPro" id="IPR008928">
    <property type="entry name" value="6-hairpin_glycosidase_sf"/>
</dbReference>
<gene>
    <name evidence="3" type="ORF">KSZ_35130</name>
</gene>
<feature type="domain" description="Glycogen debranching enzyme bacterial and archaeal type N-terminal" evidence="2">
    <location>
        <begin position="19"/>
        <end position="141"/>
    </location>
</feature>
<dbReference type="Pfam" id="PF06202">
    <property type="entry name" value="GDE_C"/>
    <property type="match status" value="1"/>
</dbReference>
<comment type="caution">
    <text evidence="3">The sequence shown here is derived from an EMBL/GenBank/DDBJ whole genome shotgun (WGS) entry which is preliminary data.</text>
</comment>
<protein>
    <submittedName>
        <fullName evidence="3">Glycogen debranching protein</fullName>
    </submittedName>
</protein>
<feature type="domain" description="Glycogen debranching enzyme bacterial and archaeal type N-terminal" evidence="2">
    <location>
        <begin position="171"/>
        <end position="297"/>
    </location>
</feature>
<evidence type="ECO:0000259" key="2">
    <source>
        <dbReference type="Pfam" id="PF12439"/>
    </source>
</evidence>
<dbReference type="PANTHER" id="PTHR10569:SF2">
    <property type="entry name" value="GLYCOGEN DEBRANCHING ENZYME"/>
    <property type="match status" value="1"/>
</dbReference>
<dbReference type="InterPro" id="IPR032790">
    <property type="entry name" value="GDE_C"/>
</dbReference>
<dbReference type="Pfam" id="PF12439">
    <property type="entry name" value="GDE_N"/>
    <property type="match status" value="2"/>
</dbReference>
<name>A0ABQ3VHX6_9CHLR</name>
<dbReference type="InterPro" id="IPR010401">
    <property type="entry name" value="AGL/Gdb1"/>
</dbReference>
<sequence length="805" mass="91985">MAISFDRNICCDLNKTISREWLVTNGLGGYAAGTVAGVLTRMQHGLLVASLPNALQPQLLLAKIDEEITFDQRTYYLGTNEYRDGTFNPSGFVHLEAFRLEEGFPIFTYRLGGIDGLILEKRIWMAHGFNTTYIQYRVLRPTNPNKPVYTRNGTTEPLNANTSRLTQENEQGRQEPLVLTLLPFTANRPYNQSQRSQQAAHIHVQTHRAEGTQPAGEENQYSHQLPQGVTGCTITADNIKQPYHLLATGQAENQPTFIPTGVWYWNFIRRCNSIAGQPDTDDLYLPGVIRAMLWPDSQATLTLIVSTEKLEPQLYQCDAIASLYKKNIEQRQRALERALHPQPATHNVAQPSNPLHLLPVTTASDPYAGGQHYLQQLLYASEHFITQYYPTTGKEPAQSSRPGNLKREIQPKVALVANYFAQEYKTRDALIALPGILLVTERYAEAYQFLRDLADHFIGGILPDRFPTAQQALTDHNYSNADITLWYFYALDHYLRATGHYEFLEEIFPRLAESINRYKQGTHNGIHIDPRDGLLIAEKAGKALTWMNEYYEDRPITPRAGKPVELNALWYHTLMLMQGWSERLEYIGHIENSAAYYQQHANRCKHSFQQRFWQPERGYLYDVIDGPEGDDATFRINQLFALSLSHPILDTVYQQQVFEVITQHLLTPYGLRTMAAHEPGYRPHIEIDARHPHAYQQALHQGSCWVWLLGPYVDAMLNQRKNTLTESDSHLFQEYLWRKGMKLLEPLQARFSQGLLGMCENIFDGNHPQQAGPQSASLLSTAELLRTYKQLVKMRIDHPASLLPR</sequence>
<dbReference type="EMBL" id="BNJJ01000009">
    <property type="protein sequence ID" value="GHO85507.1"/>
    <property type="molecule type" value="Genomic_DNA"/>
</dbReference>
<feature type="domain" description="Glycogen debranching enzyme C-terminal" evidence="1">
    <location>
        <begin position="415"/>
        <end position="786"/>
    </location>
</feature>
<dbReference type="RefSeq" id="WP_201363157.1">
    <property type="nucleotide sequence ID" value="NZ_BNJJ01000009.1"/>
</dbReference>
<evidence type="ECO:0000259" key="1">
    <source>
        <dbReference type="Pfam" id="PF06202"/>
    </source>
</evidence>
<reference evidence="3 4" key="1">
    <citation type="journal article" date="2021" name="Int. J. Syst. Evol. Microbiol.">
        <title>Reticulibacter mediterranei gen. nov., sp. nov., within the new family Reticulibacteraceae fam. nov., and Ktedonospora formicarum gen. nov., sp. nov., Ktedonobacter robiniae sp. nov., Dictyobacter formicarum sp. nov. and Dictyobacter arantiisoli sp. nov., belonging to the class Ktedonobacteria.</title>
        <authorList>
            <person name="Yabe S."/>
            <person name="Zheng Y."/>
            <person name="Wang C.M."/>
            <person name="Sakai Y."/>
            <person name="Abe K."/>
            <person name="Yokota A."/>
            <person name="Donadio S."/>
            <person name="Cavaletti L."/>
            <person name="Monciardini P."/>
        </authorList>
    </citation>
    <scope>NUCLEOTIDE SEQUENCE [LARGE SCALE GENOMIC DNA]</scope>
    <source>
        <strain evidence="3 4">SOSP1-9</strain>
    </source>
</reference>
<dbReference type="Proteomes" id="UP000635565">
    <property type="component" value="Unassembled WGS sequence"/>
</dbReference>
<keyword evidence="4" id="KW-1185">Reference proteome</keyword>
<dbReference type="Gene3D" id="1.50.10.10">
    <property type="match status" value="1"/>
</dbReference>
<organism evidence="3 4">
    <name type="scientific">Dictyobacter formicarum</name>
    <dbReference type="NCBI Taxonomy" id="2778368"/>
    <lineage>
        <taxon>Bacteria</taxon>
        <taxon>Bacillati</taxon>
        <taxon>Chloroflexota</taxon>
        <taxon>Ktedonobacteria</taxon>
        <taxon>Ktedonobacterales</taxon>
        <taxon>Dictyobacteraceae</taxon>
        <taxon>Dictyobacter</taxon>
    </lineage>
</organism>